<evidence type="ECO:0000256" key="1">
    <source>
        <dbReference type="ARBA" id="ARBA00004141"/>
    </source>
</evidence>
<dbReference type="InterPro" id="IPR007267">
    <property type="entry name" value="GtrA_DPMS_TM"/>
</dbReference>
<feature type="domain" description="GtrA/DPMS transmembrane" evidence="7">
    <location>
        <begin position="10"/>
        <end position="123"/>
    </location>
</feature>
<reference evidence="8 9" key="1">
    <citation type="submission" date="2023-12" db="EMBL/GenBank/DDBJ databases">
        <title>Stenotrophomonas guangdongensis sp. nov., isolated from wilted pepper plants (Capsicum annuum).</title>
        <authorList>
            <person name="Qiu M."/>
            <person name="Li Y."/>
            <person name="Liu Q."/>
            <person name="Zhang X."/>
            <person name="Huang Y."/>
            <person name="Guo R."/>
            <person name="Hu M."/>
            <person name="Zhou J."/>
            <person name="Zhou X."/>
        </authorList>
    </citation>
    <scope>NUCLEOTIDE SEQUENCE [LARGE SCALE GENOMIC DNA]</scope>
    <source>
        <strain evidence="8 9">MH1</strain>
    </source>
</reference>
<gene>
    <name evidence="8" type="ORF">VA603_09935</name>
</gene>
<comment type="similarity">
    <text evidence="2">Belongs to the GtrA family.</text>
</comment>
<organism evidence="8 9">
    <name type="scientific">Stenotrophomonas capsici</name>
    <dbReference type="NCBI Taxonomy" id="3110230"/>
    <lineage>
        <taxon>Bacteria</taxon>
        <taxon>Pseudomonadati</taxon>
        <taxon>Pseudomonadota</taxon>
        <taxon>Gammaproteobacteria</taxon>
        <taxon>Lysobacterales</taxon>
        <taxon>Lysobacteraceae</taxon>
        <taxon>Stenotrophomonas</taxon>
    </lineage>
</organism>
<evidence type="ECO:0000256" key="4">
    <source>
        <dbReference type="ARBA" id="ARBA00022989"/>
    </source>
</evidence>
<evidence type="ECO:0000256" key="3">
    <source>
        <dbReference type="ARBA" id="ARBA00022692"/>
    </source>
</evidence>
<keyword evidence="5 6" id="KW-0472">Membrane</keyword>
<name>A0ABU5V5N3_9GAMM</name>
<feature type="transmembrane region" description="Helical" evidence="6">
    <location>
        <begin position="7"/>
        <end position="31"/>
    </location>
</feature>
<dbReference type="InterPro" id="IPR051401">
    <property type="entry name" value="GtrA_CellWall_Glycosyl"/>
</dbReference>
<dbReference type="EMBL" id="JAYFUH010000128">
    <property type="protein sequence ID" value="MEA5667850.1"/>
    <property type="molecule type" value="Genomic_DNA"/>
</dbReference>
<evidence type="ECO:0000256" key="2">
    <source>
        <dbReference type="ARBA" id="ARBA00009399"/>
    </source>
</evidence>
<dbReference type="PANTHER" id="PTHR38459:SF1">
    <property type="entry name" value="PROPHAGE BACTOPRENOL-LINKED GLUCOSE TRANSLOCASE HOMOLOG"/>
    <property type="match status" value="1"/>
</dbReference>
<keyword evidence="9" id="KW-1185">Reference proteome</keyword>
<comment type="subcellular location">
    <subcellularLocation>
        <location evidence="1">Membrane</location>
        <topology evidence="1">Multi-pass membrane protein</topology>
    </subcellularLocation>
</comment>
<evidence type="ECO:0000259" key="7">
    <source>
        <dbReference type="Pfam" id="PF04138"/>
    </source>
</evidence>
<dbReference type="RefSeq" id="WP_323438708.1">
    <property type="nucleotide sequence ID" value="NZ_JAYFUH010000128.1"/>
</dbReference>
<accession>A0ABU5V5N3</accession>
<keyword evidence="4 6" id="KW-1133">Transmembrane helix</keyword>
<dbReference type="PANTHER" id="PTHR38459">
    <property type="entry name" value="PROPHAGE BACTOPRENOL-LINKED GLUCOSE TRANSLOCASE HOMOLOG"/>
    <property type="match status" value="1"/>
</dbReference>
<comment type="caution">
    <text evidence="8">The sequence shown here is derived from an EMBL/GenBank/DDBJ whole genome shotgun (WGS) entry which is preliminary data.</text>
</comment>
<sequence>MTLARQGWLFLLMGFLQWILDWAVTVVLSHFGVPLEVANVCGRITGALLGFWLNGTITFSTSTPLGRRHLVRFIIAWIVLTIISTWAVGLVGHSAGLQYAWLAKPVVEAVLAVASFFISRYWVYR</sequence>
<proteinExistence type="inferred from homology"/>
<keyword evidence="3 6" id="KW-0812">Transmembrane</keyword>
<evidence type="ECO:0000313" key="8">
    <source>
        <dbReference type="EMBL" id="MEA5667850.1"/>
    </source>
</evidence>
<evidence type="ECO:0000256" key="6">
    <source>
        <dbReference type="SAM" id="Phobius"/>
    </source>
</evidence>
<protein>
    <submittedName>
        <fullName evidence="8">GtrA family protein</fullName>
    </submittedName>
</protein>
<dbReference type="Proteomes" id="UP001301653">
    <property type="component" value="Unassembled WGS sequence"/>
</dbReference>
<feature type="transmembrane region" description="Helical" evidence="6">
    <location>
        <begin position="37"/>
        <end position="57"/>
    </location>
</feature>
<dbReference type="Pfam" id="PF04138">
    <property type="entry name" value="GtrA_DPMS_TM"/>
    <property type="match status" value="1"/>
</dbReference>
<evidence type="ECO:0000256" key="5">
    <source>
        <dbReference type="ARBA" id="ARBA00023136"/>
    </source>
</evidence>
<feature type="transmembrane region" description="Helical" evidence="6">
    <location>
        <begin position="101"/>
        <end position="123"/>
    </location>
</feature>
<feature type="transmembrane region" description="Helical" evidence="6">
    <location>
        <begin position="69"/>
        <end position="89"/>
    </location>
</feature>
<evidence type="ECO:0000313" key="9">
    <source>
        <dbReference type="Proteomes" id="UP001301653"/>
    </source>
</evidence>